<comment type="cofactor">
    <cofactor evidence="19">
        <name>Mg(2+)</name>
        <dbReference type="ChEBI" id="CHEBI:18420"/>
    </cofactor>
    <cofactor evidence="19">
        <name>Mn(2+)</name>
        <dbReference type="ChEBI" id="CHEBI:29035"/>
    </cofactor>
    <text evidence="19">Magnesium. Can also use manganese.</text>
</comment>
<keyword evidence="6 18" id="KW-0285">Flavoprotein</keyword>
<evidence type="ECO:0000256" key="9">
    <source>
        <dbReference type="ARBA" id="ARBA00022729"/>
    </source>
</evidence>
<comment type="catalytic activity">
    <reaction evidence="16 18">
        <text>L-threonyl-[protein] + FAD = FMN-L-threonyl-[protein] + AMP + H(+)</text>
        <dbReference type="Rhea" id="RHEA:36847"/>
        <dbReference type="Rhea" id="RHEA-COMP:11060"/>
        <dbReference type="Rhea" id="RHEA-COMP:11061"/>
        <dbReference type="ChEBI" id="CHEBI:15378"/>
        <dbReference type="ChEBI" id="CHEBI:30013"/>
        <dbReference type="ChEBI" id="CHEBI:57692"/>
        <dbReference type="ChEBI" id="CHEBI:74257"/>
        <dbReference type="ChEBI" id="CHEBI:456215"/>
        <dbReference type="EC" id="2.7.1.180"/>
    </reaction>
</comment>
<evidence type="ECO:0000256" key="18">
    <source>
        <dbReference type="PIRNR" id="PIRNR006268"/>
    </source>
</evidence>
<dbReference type="GO" id="GO:0016740">
    <property type="term" value="F:transferase activity"/>
    <property type="evidence" value="ECO:0007669"/>
    <property type="project" value="UniProtKB-UniRule"/>
</dbReference>
<evidence type="ECO:0000256" key="7">
    <source>
        <dbReference type="ARBA" id="ARBA00022679"/>
    </source>
</evidence>
<dbReference type="OrthoDB" id="9778595at2"/>
<accession>A0A1M5P3H4</accession>
<dbReference type="PANTHER" id="PTHR30040:SF2">
    <property type="entry name" value="FAD:PROTEIN FMN TRANSFERASE"/>
    <property type="match status" value="1"/>
</dbReference>
<evidence type="ECO:0000256" key="16">
    <source>
        <dbReference type="ARBA" id="ARBA00048540"/>
    </source>
</evidence>
<dbReference type="Pfam" id="PF02424">
    <property type="entry name" value="ApbE"/>
    <property type="match status" value="1"/>
</dbReference>
<keyword evidence="13" id="KW-0564">Palmitate</keyword>
<feature type="binding site" evidence="19">
    <location>
        <position position="312"/>
    </location>
    <ligand>
        <name>Mg(2+)</name>
        <dbReference type="ChEBI" id="CHEBI:18420"/>
    </ligand>
</feature>
<dbReference type="PIRSF" id="PIRSF006268">
    <property type="entry name" value="ApbE"/>
    <property type="match status" value="1"/>
</dbReference>
<keyword evidence="22" id="KW-1185">Reference proteome</keyword>
<evidence type="ECO:0000256" key="13">
    <source>
        <dbReference type="ARBA" id="ARBA00023139"/>
    </source>
</evidence>
<keyword evidence="7 18" id="KW-0808">Transferase</keyword>
<evidence type="ECO:0000256" key="14">
    <source>
        <dbReference type="ARBA" id="ARBA00023288"/>
    </source>
</evidence>
<keyword evidence="10 18" id="KW-0274">FAD</keyword>
<evidence type="ECO:0000256" key="12">
    <source>
        <dbReference type="ARBA" id="ARBA00023136"/>
    </source>
</evidence>
<dbReference type="InterPro" id="IPR003374">
    <property type="entry name" value="ApbE-like_sf"/>
</dbReference>
<dbReference type="FunFam" id="3.10.520.10:FF:000001">
    <property type="entry name" value="FAD:protein FMN transferase"/>
    <property type="match status" value="1"/>
</dbReference>
<feature type="binding site" evidence="19">
    <location>
        <position position="194"/>
    </location>
    <ligand>
        <name>Mg(2+)</name>
        <dbReference type="ChEBI" id="CHEBI:18420"/>
    </ligand>
</feature>
<organism evidence="21 22">
    <name type="scientific">Ferrimonas marina</name>
    <dbReference type="NCBI Taxonomy" id="299255"/>
    <lineage>
        <taxon>Bacteria</taxon>
        <taxon>Pseudomonadati</taxon>
        <taxon>Pseudomonadota</taxon>
        <taxon>Gammaproteobacteria</taxon>
        <taxon>Alteromonadales</taxon>
        <taxon>Ferrimonadaceae</taxon>
        <taxon>Ferrimonas</taxon>
    </lineage>
</organism>
<evidence type="ECO:0000256" key="8">
    <source>
        <dbReference type="ARBA" id="ARBA00022723"/>
    </source>
</evidence>
<feature type="chain" id="PRO_5039909925" description="FAD:protein FMN transferase" evidence="20">
    <location>
        <begin position="26"/>
        <end position="358"/>
    </location>
</feature>
<dbReference type="EMBL" id="FQXG01000001">
    <property type="protein sequence ID" value="SHG96361.1"/>
    <property type="molecule type" value="Genomic_DNA"/>
</dbReference>
<dbReference type="Proteomes" id="UP000184268">
    <property type="component" value="Unassembled WGS sequence"/>
</dbReference>
<dbReference type="PANTHER" id="PTHR30040">
    <property type="entry name" value="THIAMINE BIOSYNTHESIS LIPOPROTEIN APBE"/>
    <property type="match status" value="1"/>
</dbReference>
<dbReference type="SUPFAM" id="SSF143631">
    <property type="entry name" value="ApbE-like"/>
    <property type="match status" value="1"/>
</dbReference>
<feature type="binding site" evidence="19">
    <location>
        <position position="308"/>
    </location>
    <ligand>
        <name>Mg(2+)</name>
        <dbReference type="ChEBI" id="CHEBI:18420"/>
    </ligand>
</feature>
<reference evidence="21 22" key="1">
    <citation type="submission" date="2016-11" db="EMBL/GenBank/DDBJ databases">
        <authorList>
            <person name="Jaros S."/>
            <person name="Januszkiewicz K."/>
            <person name="Wedrychowicz H."/>
        </authorList>
    </citation>
    <scope>NUCLEOTIDE SEQUENCE [LARGE SCALE GENOMIC DNA]</scope>
    <source>
        <strain evidence="21 22">DSM 16917</strain>
    </source>
</reference>
<dbReference type="InterPro" id="IPR024932">
    <property type="entry name" value="ApbE"/>
</dbReference>
<dbReference type="RefSeq" id="WP_082766626.1">
    <property type="nucleotide sequence ID" value="NZ_FQXG01000001.1"/>
</dbReference>
<name>A0A1M5P3H4_9GAMM</name>
<evidence type="ECO:0000256" key="3">
    <source>
        <dbReference type="ARBA" id="ARBA00016337"/>
    </source>
</evidence>
<comment type="similarity">
    <text evidence="1 18">Belongs to the ApbE family.</text>
</comment>
<feature type="signal peptide" evidence="20">
    <location>
        <begin position="1"/>
        <end position="25"/>
    </location>
</feature>
<evidence type="ECO:0000256" key="2">
    <source>
        <dbReference type="ARBA" id="ARBA00011955"/>
    </source>
</evidence>
<keyword evidence="5" id="KW-0997">Cell inner membrane</keyword>
<sequence>MERVGLPKGLGLALVLCLAPITALAATVVSQPTDSATSAVENRSLHQLRGTTMGNQYQVQWRQGELSAQRMFALRAQIESRLAEVNASMSTWDPDSELSQFNHQATTQPVAVSTDLNRVLGQALALGEITGGALDVTIGPLLSLWGFGAEAGPRQVPSEQALAAVRQQVGLSHLNLDQGQLSKDHPQTQVDLSAIAKGFGVDAIAELLEQQGIQDYLVDIGGELRVAGQRDSGAPWRIGVDKPYAIANGQVQVINLDRGAVATSGDYRNYFERDGQRFAHILDPHTGRPVQRNVVSATVLAPDCMTADGLATAFMVMGVKPALLLAEQRDIPLMLLEDRHGKIVTHYSSAFKPYLEPG</sequence>
<keyword evidence="9 20" id="KW-0732">Signal</keyword>
<dbReference type="GO" id="GO:0046872">
    <property type="term" value="F:metal ion binding"/>
    <property type="evidence" value="ECO:0007669"/>
    <property type="project" value="UniProtKB-UniRule"/>
</dbReference>
<keyword evidence="4" id="KW-1003">Cell membrane</keyword>
<keyword evidence="11 18" id="KW-0460">Magnesium</keyword>
<evidence type="ECO:0000256" key="5">
    <source>
        <dbReference type="ARBA" id="ARBA00022519"/>
    </source>
</evidence>
<evidence type="ECO:0000313" key="22">
    <source>
        <dbReference type="Proteomes" id="UP000184268"/>
    </source>
</evidence>
<keyword evidence="12" id="KW-0472">Membrane</keyword>
<evidence type="ECO:0000256" key="17">
    <source>
        <dbReference type="ARBA" id="ARBA00060485"/>
    </source>
</evidence>
<evidence type="ECO:0000256" key="20">
    <source>
        <dbReference type="SAM" id="SignalP"/>
    </source>
</evidence>
<evidence type="ECO:0000313" key="21">
    <source>
        <dbReference type="EMBL" id="SHG96361.1"/>
    </source>
</evidence>
<dbReference type="GO" id="GO:0005886">
    <property type="term" value="C:plasma membrane"/>
    <property type="evidence" value="ECO:0007669"/>
    <property type="project" value="UniProtKB-SubCell"/>
</dbReference>
<keyword evidence="14 21" id="KW-0449">Lipoprotein</keyword>
<gene>
    <name evidence="21" type="ORF">SAMN02745129_1277</name>
</gene>
<dbReference type="STRING" id="299255.SAMN02745129_1277"/>
<evidence type="ECO:0000256" key="4">
    <source>
        <dbReference type="ARBA" id="ARBA00022475"/>
    </source>
</evidence>
<dbReference type="EC" id="2.7.1.180" evidence="2 18"/>
<evidence type="ECO:0000256" key="10">
    <source>
        <dbReference type="ARBA" id="ARBA00022827"/>
    </source>
</evidence>
<evidence type="ECO:0000256" key="6">
    <source>
        <dbReference type="ARBA" id="ARBA00022630"/>
    </source>
</evidence>
<evidence type="ECO:0000256" key="19">
    <source>
        <dbReference type="PIRSR" id="PIRSR006268-2"/>
    </source>
</evidence>
<keyword evidence="8 18" id="KW-0479">Metal-binding</keyword>
<dbReference type="AlphaFoldDB" id="A0A1M5P3H4"/>
<evidence type="ECO:0000256" key="11">
    <source>
        <dbReference type="ARBA" id="ARBA00022842"/>
    </source>
</evidence>
<protein>
    <recommendedName>
        <fullName evidence="3 18">FAD:protein FMN transferase</fullName>
        <ecNumber evidence="2 18">2.7.1.180</ecNumber>
    </recommendedName>
    <alternativeName>
        <fullName evidence="15 18">Flavin transferase</fullName>
    </alternativeName>
</protein>
<comment type="subcellular location">
    <subcellularLocation>
        <location evidence="17">Cell inner membrane</location>
        <topology evidence="17">Lipid-anchor</topology>
        <orientation evidence="17">Periplasmic side</orientation>
    </subcellularLocation>
</comment>
<evidence type="ECO:0000256" key="1">
    <source>
        <dbReference type="ARBA" id="ARBA00008282"/>
    </source>
</evidence>
<proteinExistence type="inferred from homology"/>
<dbReference type="Gene3D" id="3.10.520.10">
    <property type="entry name" value="ApbE-like domains"/>
    <property type="match status" value="1"/>
</dbReference>
<evidence type="ECO:0000256" key="15">
    <source>
        <dbReference type="ARBA" id="ARBA00031306"/>
    </source>
</evidence>